<proteinExistence type="predicted"/>
<evidence type="ECO:0000313" key="2">
    <source>
        <dbReference type="Proteomes" id="UP000001340"/>
    </source>
</evidence>
<evidence type="ECO:0000313" key="1">
    <source>
        <dbReference type="EMBL" id="EKR57307.1"/>
    </source>
</evidence>
<reference evidence="1 2" key="1">
    <citation type="submission" date="2012-10" db="EMBL/GenBank/DDBJ databases">
        <authorList>
            <person name="Harkins D.M."/>
            <person name="Durkin A.S."/>
            <person name="Brinkac L.M."/>
            <person name="Haft D.H."/>
            <person name="Selengut J.D."/>
            <person name="Sanka R."/>
            <person name="DePew J."/>
            <person name="Purushe J."/>
            <person name="Chanthongthip A."/>
            <person name="Lattana O."/>
            <person name="Phetsouvanh R."/>
            <person name="Newton P.N."/>
            <person name="Vinetz J.M."/>
            <person name="Sutton G.G."/>
            <person name="Nierman W.C."/>
            <person name="Fouts D.E."/>
        </authorList>
    </citation>
    <scope>NUCLEOTIDE SEQUENCE [LARGE SCALE GENOMIC DNA]</scope>
    <source>
        <strain evidence="1 2">UI 12758</strain>
    </source>
</reference>
<organism evidence="1 2">
    <name type="scientific">Leptospira interrogans str. UI 12758</name>
    <dbReference type="NCBI Taxonomy" id="1049938"/>
    <lineage>
        <taxon>Bacteria</taxon>
        <taxon>Pseudomonadati</taxon>
        <taxon>Spirochaetota</taxon>
        <taxon>Spirochaetia</taxon>
        <taxon>Leptospirales</taxon>
        <taxon>Leptospiraceae</taxon>
        <taxon>Leptospira</taxon>
    </lineage>
</organism>
<comment type="caution">
    <text evidence="1">The sequence shown here is derived from an EMBL/GenBank/DDBJ whole genome shotgun (WGS) entry which is preliminary data.</text>
</comment>
<dbReference type="RefSeq" id="WP_000479725.1">
    <property type="nucleotide sequence ID" value="NZ_AHNR02000001.1"/>
</dbReference>
<dbReference type="AlphaFoldDB" id="A0A0E2DB00"/>
<sequence>MFLQVLHKNGVSFTFERTVKLCKFLSRIFTGRIDFESSQSDSTNTSSEIINHGISLFEINRNIPDTGYCRYLSGQYFVL</sequence>
<protein>
    <submittedName>
        <fullName evidence="1">Uncharacterized protein</fullName>
    </submittedName>
</protein>
<dbReference type="Proteomes" id="UP000001340">
    <property type="component" value="Unassembled WGS sequence"/>
</dbReference>
<name>A0A0E2DB00_LEPIR</name>
<dbReference type="EMBL" id="AHNR02000001">
    <property type="protein sequence ID" value="EKR57307.1"/>
    <property type="molecule type" value="Genomic_DNA"/>
</dbReference>
<accession>A0A0E2DB00</accession>
<gene>
    <name evidence="1" type="ORF">LEP1GSC105_0675</name>
</gene>